<evidence type="ECO:0000256" key="5">
    <source>
        <dbReference type="ARBA" id="ARBA00022840"/>
    </source>
</evidence>
<keyword evidence="6 10" id="KW-0133">Cell shape</keyword>
<dbReference type="Pfam" id="PF01225">
    <property type="entry name" value="Mur_ligase"/>
    <property type="match status" value="1"/>
</dbReference>
<organism evidence="15 16">
    <name type="scientific">Erythrobacter litoralis (strain HTCC2594)</name>
    <dbReference type="NCBI Taxonomy" id="314225"/>
    <lineage>
        <taxon>Bacteria</taxon>
        <taxon>Pseudomonadati</taxon>
        <taxon>Pseudomonadota</taxon>
        <taxon>Alphaproteobacteria</taxon>
        <taxon>Sphingomonadales</taxon>
        <taxon>Erythrobacteraceae</taxon>
        <taxon>Erythrobacter/Porphyrobacter group</taxon>
        <taxon>Erythrobacter</taxon>
    </lineage>
</organism>
<dbReference type="UniPathway" id="UPA00219"/>
<dbReference type="InterPro" id="IPR051046">
    <property type="entry name" value="MurCDEF_CellWall_CoF430Synth"/>
</dbReference>
<accession>Q2NCZ4</accession>
<dbReference type="HAMAP" id="MF_02019">
    <property type="entry name" value="MurF"/>
    <property type="match status" value="1"/>
</dbReference>
<dbReference type="Gene3D" id="3.40.1390.10">
    <property type="entry name" value="MurE/MurF, N-terminal domain"/>
    <property type="match status" value="1"/>
</dbReference>
<evidence type="ECO:0000259" key="14">
    <source>
        <dbReference type="Pfam" id="PF08245"/>
    </source>
</evidence>
<keyword evidence="7 10" id="KW-0573">Peptidoglycan synthesis</keyword>
<keyword evidence="3 10" id="KW-0132">Cell division</keyword>
<dbReference type="InterPro" id="IPR000713">
    <property type="entry name" value="Mur_ligase_N"/>
</dbReference>
<evidence type="ECO:0000256" key="10">
    <source>
        <dbReference type="HAMAP-Rule" id="MF_02019"/>
    </source>
</evidence>
<dbReference type="InterPro" id="IPR004101">
    <property type="entry name" value="Mur_ligase_C"/>
</dbReference>
<keyword evidence="9 10" id="KW-0961">Cell wall biogenesis/degradation</keyword>
<dbReference type="NCBIfam" id="TIGR01143">
    <property type="entry name" value="murF"/>
    <property type="match status" value="1"/>
</dbReference>
<keyword evidence="1 10" id="KW-0963">Cytoplasm</keyword>
<dbReference type="Gene3D" id="3.40.1190.10">
    <property type="entry name" value="Mur-like, catalytic domain"/>
    <property type="match status" value="1"/>
</dbReference>
<dbReference type="GO" id="GO:0051301">
    <property type="term" value="P:cell division"/>
    <property type="evidence" value="ECO:0007669"/>
    <property type="project" value="UniProtKB-KW"/>
</dbReference>
<evidence type="ECO:0000256" key="8">
    <source>
        <dbReference type="ARBA" id="ARBA00023306"/>
    </source>
</evidence>
<evidence type="ECO:0000313" key="16">
    <source>
        <dbReference type="Proteomes" id="UP000008808"/>
    </source>
</evidence>
<comment type="caution">
    <text evidence="10">Lacks conserved residue(s) required for the propagation of feature annotation.</text>
</comment>
<dbReference type="InterPro" id="IPR036565">
    <property type="entry name" value="Mur-like_cat_sf"/>
</dbReference>
<keyword evidence="8 10" id="KW-0131">Cell cycle</keyword>
<dbReference type="GO" id="GO:0071555">
    <property type="term" value="P:cell wall organization"/>
    <property type="evidence" value="ECO:0007669"/>
    <property type="project" value="UniProtKB-KW"/>
</dbReference>
<comment type="function">
    <text evidence="10 11">Involved in cell wall formation. Catalyzes the final step in the synthesis of UDP-N-acetylmuramoyl-pentapeptide, the precursor of murein.</text>
</comment>
<evidence type="ECO:0000256" key="7">
    <source>
        <dbReference type="ARBA" id="ARBA00022984"/>
    </source>
</evidence>
<dbReference type="STRING" id="314225.ELI_01775"/>
<protein>
    <recommendedName>
        <fullName evidence="10 11">UDP-N-acetylmuramoyl-tripeptide--D-alanyl-D-alanine ligase</fullName>
        <ecNumber evidence="10 11">6.3.2.10</ecNumber>
    </recommendedName>
    <alternativeName>
        <fullName evidence="10">D-alanyl-D-alanine-adding enzyme</fullName>
    </alternativeName>
</protein>
<evidence type="ECO:0000256" key="9">
    <source>
        <dbReference type="ARBA" id="ARBA00023316"/>
    </source>
</evidence>
<sequence length="498" mass="52099">MRGADFEKCLGRNRMSMHSALLKWPVTRRDALPVALWSAQEIAAATGGTASGDFQCAGVEMDSRDVRPGDLFVALKGESMDGHRFVEKAFAAGAAAALVERPVDWPHVLVEDTGAALEALAHAARERADAKRIGVTGSVGKTGVKEAIFAALEKSSRGQAHRSVRSYNNHVGVPLSLARMPARSRYGVFEMGMNHAGEIAGLTDHVRPHVAVITTIAPAHIENLGSIEAIADAKAEIFEGLVKGGTAVIPADSEQYEQLRASAEKRGVTIVSFGRADHADVRLLDAIPAANGGSLVTAQVRDSRLCFTVAEPGEHWVSNALAVLAAVQAAGGDLGAAGLALAELGGLKGRGARHHVAVTGGKALLIDESYNANPASMRATLRQLGQTPATRRIAVLGSMKELGDFGPEFHRQLAEPMGEADLDYAVLVGDEMLALARHLGKAGSGTLGKTPAFAHCDGPAEAIAALQEYGLTAGDAILVKGSNSIGLGKLVDHFTRRV</sequence>
<dbReference type="GO" id="GO:0005737">
    <property type="term" value="C:cytoplasm"/>
    <property type="evidence" value="ECO:0007669"/>
    <property type="project" value="UniProtKB-SubCell"/>
</dbReference>
<dbReference type="SUPFAM" id="SSF53623">
    <property type="entry name" value="MurD-like peptide ligases, catalytic domain"/>
    <property type="match status" value="1"/>
</dbReference>
<dbReference type="GO" id="GO:0008766">
    <property type="term" value="F:UDP-N-acetylmuramoylalanyl-D-glutamyl-2,6-diaminopimelate-D-alanyl-D-alanine ligase activity"/>
    <property type="evidence" value="ECO:0007669"/>
    <property type="project" value="RHEA"/>
</dbReference>
<proteinExistence type="inferred from homology"/>
<feature type="domain" description="Mur ligase central" evidence="14">
    <location>
        <begin position="135"/>
        <end position="327"/>
    </location>
</feature>
<dbReference type="InterPro" id="IPR036615">
    <property type="entry name" value="Mur_ligase_C_dom_sf"/>
</dbReference>
<keyword evidence="2 10" id="KW-0436">Ligase</keyword>
<evidence type="ECO:0000256" key="6">
    <source>
        <dbReference type="ARBA" id="ARBA00022960"/>
    </source>
</evidence>
<gene>
    <name evidence="10" type="primary">murF</name>
    <name evidence="15" type="ordered locus">ELI_01775</name>
</gene>
<evidence type="ECO:0000256" key="11">
    <source>
        <dbReference type="RuleBase" id="RU004136"/>
    </source>
</evidence>
<dbReference type="AlphaFoldDB" id="Q2NCZ4"/>
<evidence type="ECO:0000259" key="13">
    <source>
        <dbReference type="Pfam" id="PF02875"/>
    </source>
</evidence>
<dbReference type="EC" id="6.3.2.10" evidence="10 11"/>
<name>Q2NCZ4_ERYLH</name>
<dbReference type="SUPFAM" id="SSF53244">
    <property type="entry name" value="MurD-like peptide ligases, peptide-binding domain"/>
    <property type="match status" value="1"/>
</dbReference>
<dbReference type="GO" id="GO:0008360">
    <property type="term" value="P:regulation of cell shape"/>
    <property type="evidence" value="ECO:0007669"/>
    <property type="project" value="UniProtKB-KW"/>
</dbReference>
<evidence type="ECO:0000256" key="2">
    <source>
        <dbReference type="ARBA" id="ARBA00022598"/>
    </source>
</evidence>
<dbReference type="EMBL" id="CP000157">
    <property type="protein sequence ID" value="ABC62447.1"/>
    <property type="molecule type" value="Genomic_DNA"/>
</dbReference>
<reference evidence="16" key="1">
    <citation type="journal article" date="2009" name="J. Bacteriol.">
        <title>Complete genome sequence of Erythrobacter litoralis HTCC2594.</title>
        <authorList>
            <person name="Oh H.M."/>
            <person name="Giovannoni S.J."/>
            <person name="Ferriera S."/>
            <person name="Johnson J."/>
            <person name="Cho J.C."/>
        </authorList>
    </citation>
    <scope>NUCLEOTIDE SEQUENCE [LARGE SCALE GENOMIC DNA]</scope>
    <source>
        <strain evidence="16">HTCC2594</strain>
    </source>
</reference>
<dbReference type="KEGG" id="eli:ELI_01775"/>
<dbReference type="PANTHER" id="PTHR43024:SF1">
    <property type="entry name" value="UDP-N-ACETYLMURAMOYL-TRIPEPTIDE--D-ALANYL-D-ALANINE LIGASE"/>
    <property type="match status" value="1"/>
</dbReference>
<dbReference type="InterPro" id="IPR013221">
    <property type="entry name" value="Mur_ligase_cen"/>
</dbReference>
<evidence type="ECO:0000256" key="3">
    <source>
        <dbReference type="ARBA" id="ARBA00022618"/>
    </source>
</evidence>
<comment type="similarity">
    <text evidence="10">Belongs to the MurCDEF family. MurF subfamily.</text>
</comment>
<comment type="catalytic activity">
    <reaction evidence="10 11">
        <text>D-alanyl-D-alanine + UDP-N-acetyl-alpha-D-muramoyl-L-alanyl-gamma-D-glutamyl-meso-2,6-diaminopimelate + ATP = UDP-N-acetyl-alpha-D-muramoyl-L-alanyl-gamma-D-glutamyl-meso-2,6-diaminopimeloyl-D-alanyl-D-alanine + ADP + phosphate + H(+)</text>
        <dbReference type="Rhea" id="RHEA:28374"/>
        <dbReference type="ChEBI" id="CHEBI:15378"/>
        <dbReference type="ChEBI" id="CHEBI:30616"/>
        <dbReference type="ChEBI" id="CHEBI:43474"/>
        <dbReference type="ChEBI" id="CHEBI:57822"/>
        <dbReference type="ChEBI" id="CHEBI:61386"/>
        <dbReference type="ChEBI" id="CHEBI:83905"/>
        <dbReference type="ChEBI" id="CHEBI:456216"/>
        <dbReference type="EC" id="6.3.2.10"/>
    </reaction>
</comment>
<dbReference type="Proteomes" id="UP000008808">
    <property type="component" value="Chromosome"/>
</dbReference>
<dbReference type="GO" id="GO:0047480">
    <property type="term" value="F:UDP-N-acetylmuramoyl-tripeptide-D-alanyl-D-alanine ligase activity"/>
    <property type="evidence" value="ECO:0007669"/>
    <property type="project" value="UniProtKB-UniRule"/>
</dbReference>
<evidence type="ECO:0000313" key="15">
    <source>
        <dbReference type="EMBL" id="ABC62447.1"/>
    </source>
</evidence>
<dbReference type="SUPFAM" id="SSF63418">
    <property type="entry name" value="MurE/MurF N-terminal domain"/>
    <property type="match status" value="1"/>
</dbReference>
<dbReference type="InterPro" id="IPR035911">
    <property type="entry name" value="MurE/MurF_N"/>
</dbReference>
<dbReference type="eggNOG" id="COG0770">
    <property type="taxonomic scope" value="Bacteria"/>
</dbReference>
<keyword evidence="5 10" id="KW-0067">ATP-binding</keyword>
<evidence type="ECO:0000256" key="4">
    <source>
        <dbReference type="ARBA" id="ARBA00022741"/>
    </source>
</evidence>
<feature type="domain" description="Mur ligase C-terminal" evidence="13">
    <location>
        <begin position="363"/>
        <end position="482"/>
    </location>
</feature>
<dbReference type="Gene3D" id="3.90.190.20">
    <property type="entry name" value="Mur ligase, C-terminal domain"/>
    <property type="match status" value="1"/>
</dbReference>
<dbReference type="Pfam" id="PF02875">
    <property type="entry name" value="Mur_ligase_C"/>
    <property type="match status" value="1"/>
</dbReference>
<dbReference type="InterPro" id="IPR005863">
    <property type="entry name" value="UDP-N-AcMur_synth"/>
</dbReference>
<dbReference type="HOGENOM" id="CLU_031507_4_1_5"/>
<feature type="domain" description="Mur ligase N-terminal catalytic" evidence="12">
    <location>
        <begin position="58"/>
        <end position="130"/>
    </location>
</feature>
<keyword evidence="16" id="KW-1185">Reference proteome</keyword>
<comment type="pathway">
    <text evidence="10 11">Cell wall biogenesis; peptidoglycan biosynthesis.</text>
</comment>
<comment type="subcellular location">
    <subcellularLocation>
        <location evidence="10 11">Cytoplasm</location>
    </subcellularLocation>
</comment>
<dbReference type="GO" id="GO:0005524">
    <property type="term" value="F:ATP binding"/>
    <property type="evidence" value="ECO:0007669"/>
    <property type="project" value="UniProtKB-UniRule"/>
</dbReference>
<evidence type="ECO:0000256" key="1">
    <source>
        <dbReference type="ARBA" id="ARBA00022490"/>
    </source>
</evidence>
<evidence type="ECO:0000259" key="12">
    <source>
        <dbReference type="Pfam" id="PF01225"/>
    </source>
</evidence>
<dbReference type="Pfam" id="PF08245">
    <property type="entry name" value="Mur_ligase_M"/>
    <property type="match status" value="1"/>
</dbReference>
<keyword evidence="4 10" id="KW-0547">Nucleotide-binding</keyword>
<dbReference type="PANTHER" id="PTHR43024">
    <property type="entry name" value="UDP-N-ACETYLMURAMOYL-TRIPEPTIDE--D-ALANYL-D-ALANINE LIGASE"/>
    <property type="match status" value="1"/>
</dbReference>
<dbReference type="GO" id="GO:0009252">
    <property type="term" value="P:peptidoglycan biosynthetic process"/>
    <property type="evidence" value="ECO:0007669"/>
    <property type="project" value="UniProtKB-UniRule"/>
</dbReference>